<dbReference type="Proteomes" id="UP001283109">
    <property type="component" value="Unassembled WGS sequence"/>
</dbReference>
<dbReference type="GO" id="GO:0032259">
    <property type="term" value="P:methylation"/>
    <property type="evidence" value="ECO:0007669"/>
    <property type="project" value="UniProtKB-KW"/>
</dbReference>
<dbReference type="SUPFAM" id="SSF46785">
    <property type="entry name" value="Winged helix' DNA-binding domain"/>
    <property type="match status" value="1"/>
</dbReference>
<keyword evidence="5" id="KW-1185">Reference proteome</keyword>
<keyword evidence="4" id="KW-0489">Methyltransferase</keyword>
<feature type="domain" description="Methyltransferase" evidence="2">
    <location>
        <begin position="208"/>
        <end position="324"/>
    </location>
</feature>
<dbReference type="InterPro" id="IPR029063">
    <property type="entry name" value="SAM-dependent_MTases_sf"/>
</dbReference>
<name>A0ABU4H529_9MICO</name>
<dbReference type="InterPro" id="IPR025714">
    <property type="entry name" value="Methyltranfer_dom"/>
</dbReference>
<dbReference type="InterPro" id="IPR048711">
    <property type="entry name" value="WHD_Rv2258c"/>
</dbReference>
<dbReference type="InterPro" id="IPR036390">
    <property type="entry name" value="WH_DNA-bd_sf"/>
</dbReference>
<evidence type="ECO:0000259" key="2">
    <source>
        <dbReference type="Pfam" id="PF13847"/>
    </source>
</evidence>
<dbReference type="CDD" id="cd02440">
    <property type="entry name" value="AdoMet_MTases"/>
    <property type="match status" value="1"/>
</dbReference>
<dbReference type="RefSeq" id="WP_318354286.1">
    <property type="nucleotide sequence ID" value="NZ_JAWQEV010000004.1"/>
</dbReference>
<sequence>MSTTMTETADTARTTETDQTAGAAPASAAHAASAGLDPTAAFADRMMGAALGWFDLMAVHLGSQLGWYAALSQADGLTAGELAARTSTDARYAREWLEQQAASGILRADDATDAEARRFRLADGVAEVLLDRDSLSYLEPLARMAAASSAQLDALLEAYRAGGGVSWEQLGAHAREAQADMNRPWFAQLPALFAGVERLDEVLRRPAARIADLGAGGGWSSIALAQAYPGLRVVGFDVDEASVEMARRNAADAGVADRVEFLLSDAALVAAQGPFDGVFAFECLHDMPHPVEVLAAARAAVGDGGVVVIMDEASGEEFAQDANELERLLYGFSLFVCLPDGMAHRPSAGTGTVMRPATLRGYARAAGWSDVRVVIPEFGLWRFYEIV</sequence>
<keyword evidence="4" id="KW-0808">Transferase</keyword>
<evidence type="ECO:0000313" key="4">
    <source>
        <dbReference type="EMBL" id="MDW4573770.1"/>
    </source>
</evidence>
<proteinExistence type="predicted"/>
<dbReference type="PANTHER" id="PTHR45128:SF2">
    <property type="entry name" value="METHYLTRANSFERASE DOMAIN-CONTAINING PROTEIN"/>
    <property type="match status" value="1"/>
</dbReference>
<dbReference type="Gene3D" id="3.40.50.150">
    <property type="entry name" value="Vaccinia Virus protein VP39"/>
    <property type="match status" value="1"/>
</dbReference>
<dbReference type="Pfam" id="PF21320">
    <property type="entry name" value="WHD_Rv2258c"/>
    <property type="match status" value="1"/>
</dbReference>
<gene>
    <name evidence="4" type="ORF">R8Z58_13400</name>
</gene>
<dbReference type="PANTHER" id="PTHR45128">
    <property type="entry name" value="METHYLTRANSFERASE TYPE 11"/>
    <property type="match status" value="1"/>
</dbReference>
<feature type="region of interest" description="Disordered" evidence="1">
    <location>
        <begin position="1"/>
        <end position="26"/>
    </location>
</feature>
<reference evidence="4 5" key="1">
    <citation type="submission" date="2023-11" db="EMBL/GenBank/DDBJ databases">
        <title>Draft genome sequence of Microbacterium arthrosphaerae JCM 30492.</title>
        <authorList>
            <person name="Zhang G."/>
            <person name="Ding Y."/>
        </authorList>
    </citation>
    <scope>NUCLEOTIDE SEQUENCE [LARGE SCALE GENOMIC DNA]</scope>
    <source>
        <strain evidence="4 5">JCM 30492</strain>
    </source>
</reference>
<dbReference type="InterPro" id="IPR053173">
    <property type="entry name" value="SAM-binding_MTase"/>
</dbReference>
<evidence type="ECO:0000259" key="3">
    <source>
        <dbReference type="Pfam" id="PF21320"/>
    </source>
</evidence>
<dbReference type="Pfam" id="PF13847">
    <property type="entry name" value="Methyltransf_31"/>
    <property type="match status" value="1"/>
</dbReference>
<dbReference type="EMBL" id="JAWQEV010000004">
    <property type="protein sequence ID" value="MDW4573770.1"/>
    <property type="molecule type" value="Genomic_DNA"/>
</dbReference>
<evidence type="ECO:0000256" key="1">
    <source>
        <dbReference type="SAM" id="MobiDB-lite"/>
    </source>
</evidence>
<evidence type="ECO:0000313" key="5">
    <source>
        <dbReference type="Proteomes" id="UP001283109"/>
    </source>
</evidence>
<organism evidence="4 5">
    <name type="scientific">Microbacterium arthrosphaerae</name>
    <dbReference type="NCBI Taxonomy" id="792652"/>
    <lineage>
        <taxon>Bacteria</taxon>
        <taxon>Bacillati</taxon>
        <taxon>Actinomycetota</taxon>
        <taxon>Actinomycetes</taxon>
        <taxon>Micrococcales</taxon>
        <taxon>Microbacteriaceae</taxon>
        <taxon>Microbacterium</taxon>
    </lineage>
</organism>
<feature type="domain" description="S-adenosylmethionine-dependent methyltransferase Rv2258c-like winged HTH" evidence="3">
    <location>
        <begin position="58"/>
        <end position="112"/>
    </location>
</feature>
<dbReference type="SUPFAM" id="SSF53335">
    <property type="entry name" value="S-adenosyl-L-methionine-dependent methyltransferases"/>
    <property type="match status" value="1"/>
</dbReference>
<comment type="caution">
    <text evidence="4">The sequence shown here is derived from an EMBL/GenBank/DDBJ whole genome shotgun (WGS) entry which is preliminary data.</text>
</comment>
<accession>A0ABU4H529</accession>
<dbReference type="GO" id="GO:0008168">
    <property type="term" value="F:methyltransferase activity"/>
    <property type="evidence" value="ECO:0007669"/>
    <property type="project" value="UniProtKB-KW"/>
</dbReference>
<protein>
    <submittedName>
        <fullName evidence="4">Methyltransferase domain-containing protein</fullName>
    </submittedName>
</protein>